<evidence type="ECO:0000313" key="1">
    <source>
        <dbReference type="EMBL" id="QJY46014.1"/>
    </source>
</evidence>
<gene>
    <name evidence="1" type="ORF">HOP40_09540</name>
</gene>
<reference evidence="1 2" key="1">
    <citation type="submission" date="2020-05" db="EMBL/GenBank/DDBJ databases">
        <authorList>
            <person name="Mo P."/>
        </authorList>
    </citation>
    <scope>NUCLEOTIDE SEQUENCE [LARGE SCALE GENOMIC DNA]</scope>
    <source>
        <strain evidence="1 2">Gen01</strain>
    </source>
</reference>
<evidence type="ECO:0000313" key="2">
    <source>
        <dbReference type="Proteomes" id="UP000505377"/>
    </source>
</evidence>
<dbReference type="AlphaFoldDB" id="A0A6M6JDI7"/>
<keyword evidence="2" id="KW-1185">Reference proteome</keyword>
<organism evidence="1 2">
    <name type="scientific">Pseudonocardia broussonetiae</name>
    <dbReference type="NCBI Taxonomy" id="2736640"/>
    <lineage>
        <taxon>Bacteria</taxon>
        <taxon>Bacillati</taxon>
        <taxon>Actinomycetota</taxon>
        <taxon>Actinomycetes</taxon>
        <taxon>Pseudonocardiales</taxon>
        <taxon>Pseudonocardiaceae</taxon>
        <taxon>Pseudonocardia</taxon>
    </lineage>
</organism>
<dbReference type="KEGG" id="pbro:HOP40_09540"/>
<protein>
    <submittedName>
        <fullName evidence="1">DUF5318 domain-containing protein</fullName>
    </submittedName>
</protein>
<dbReference type="InterPro" id="IPR035169">
    <property type="entry name" value="DUF5318"/>
</dbReference>
<proteinExistence type="predicted"/>
<dbReference type="EMBL" id="CP053564">
    <property type="protein sequence ID" value="QJY46014.1"/>
    <property type="molecule type" value="Genomic_DNA"/>
</dbReference>
<dbReference type="Proteomes" id="UP000505377">
    <property type="component" value="Chromosome"/>
</dbReference>
<sequence>MYRPTISRRYICATCRDLRHLGTGDHRVLPRPVTGRSPRPVRHPAYPDRVRTQRQVVDYALQRRALLADVHAGRVGTASVCDASPYLLRAARFHGEQTDQTCPVCRKENLTLVSWIFGDSLKHASGSARKPAELDELAERYDDFSVYVVEVCRTCSWNHLVLSYALGTGTTTKRRRTAAE</sequence>
<dbReference type="Pfam" id="PF17249">
    <property type="entry name" value="DUF5318"/>
    <property type="match status" value="1"/>
</dbReference>
<name>A0A6M6JDI7_9PSEU</name>
<accession>A0A6M6JDI7</accession>